<dbReference type="InterPro" id="IPR026170">
    <property type="entry name" value="FAM173A/B"/>
</dbReference>
<keyword evidence="3" id="KW-0949">S-adenosyl-L-methionine</keyword>
<dbReference type="Gene3D" id="3.40.50.150">
    <property type="entry name" value="Vaccinia Virus protein VP39"/>
    <property type="match status" value="1"/>
</dbReference>
<dbReference type="EMBL" id="QFFF01000001">
    <property type="protein sequence ID" value="PWG04011.1"/>
    <property type="molecule type" value="Genomic_DNA"/>
</dbReference>
<dbReference type="SUPFAM" id="SSF53335">
    <property type="entry name" value="S-adenosyl-L-methionine-dependent methyltransferases"/>
    <property type="match status" value="1"/>
</dbReference>
<name>A0A2U2J6V0_9SPHN</name>
<dbReference type="AlphaFoldDB" id="A0A2U2J6V0"/>
<evidence type="ECO:0000256" key="3">
    <source>
        <dbReference type="ARBA" id="ARBA00022691"/>
    </source>
</evidence>
<evidence type="ECO:0000259" key="4">
    <source>
        <dbReference type="Pfam" id="PF13847"/>
    </source>
</evidence>
<dbReference type="GO" id="GO:0032259">
    <property type="term" value="P:methylation"/>
    <property type="evidence" value="ECO:0007669"/>
    <property type="project" value="UniProtKB-KW"/>
</dbReference>
<keyword evidence="1 5" id="KW-0489">Methyltransferase</keyword>
<dbReference type="InterPro" id="IPR029063">
    <property type="entry name" value="SAM-dependent_MTases_sf"/>
</dbReference>
<evidence type="ECO:0000313" key="6">
    <source>
        <dbReference type="Proteomes" id="UP000245916"/>
    </source>
</evidence>
<evidence type="ECO:0000256" key="1">
    <source>
        <dbReference type="ARBA" id="ARBA00022603"/>
    </source>
</evidence>
<evidence type="ECO:0000256" key="2">
    <source>
        <dbReference type="ARBA" id="ARBA00022679"/>
    </source>
</evidence>
<dbReference type="OrthoDB" id="9810066at2"/>
<dbReference type="CDD" id="cd02440">
    <property type="entry name" value="AdoMet_MTases"/>
    <property type="match status" value="1"/>
</dbReference>
<dbReference type="GO" id="GO:0016279">
    <property type="term" value="F:protein-lysine N-methyltransferase activity"/>
    <property type="evidence" value="ECO:0007669"/>
    <property type="project" value="InterPro"/>
</dbReference>
<accession>A0A2U2J6V0</accession>
<dbReference type="Pfam" id="PF13847">
    <property type="entry name" value="Methyltransf_31"/>
    <property type="match status" value="1"/>
</dbReference>
<keyword evidence="2 5" id="KW-0808">Transferase</keyword>
<dbReference type="PANTHER" id="PTHR13610">
    <property type="entry name" value="METHYLTRANSFERASE DOMAIN-CONTAINING PROTEIN"/>
    <property type="match status" value="1"/>
</dbReference>
<comment type="caution">
    <text evidence="5">The sequence shown here is derived from an EMBL/GenBank/DDBJ whole genome shotgun (WGS) entry which is preliminary data.</text>
</comment>
<dbReference type="Proteomes" id="UP000245916">
    <property type="component" value="Unassembled WGS sequence"/>
</dbReference>
<proteinExistence type="predicted"/>
<gene>
    <name evidence="5" type="ORF">DF286_12965</name>
</gene>
<reference evidence="5 6" key="1">
    <citation type="submission" date="2018-05" db="EMBL/GenBank/DDBJ databases">
        <title>Genome of Sphingosinicella humi QZX222.</title>
        <authorList>
            <person name="Qiao Z."/>
            <person name="Wang G."/>
        </authorList>
    </citation>
    <scope>NUCLEOTIDE SEQUENCE [LARGE SCALE GENOMIC DNA]</scope>
    <source>
        <strain evidence="5 6">QZX222</strain>
    </source>
</reference>
<sequence length="178" mass="19350">MTALASCAPASPEGGSQGTLAVTTVRKPDVRYEPSPRPVVREMLELAKVGPQDVVYDLGSGDGRIPIMAAEVFGARGVGIDIDPERIAEAQANAREAGVTDRVSFRNEDLFEADFSDATVVTLFLSPDVNLKLRPILLRQLKPGTRVVSYWHDMGDWKPEGTVSTERANIYLWTIPPG</sequence>
<dbReference type="InterPro" id="IPR025714">
    <property type="entry name" value="Methyltranfer_dom"/>
</dbReference>
<protein>
    <submittedName>
        <fullName evidence="5">SAM-dependent methyltransferase</fullName>
    </submittedName>
</protein>
<organism evidence="5 6">
    <name type="scientific">Allosphingosinicella humi</name>
    <dbReference type="NCBI Taxonomy" id="2068657"/>
    <lineage>
        <taxon>Bacteria</taxon>
        <taxon>Pseudomonadati</taxon>
        <taxon>Pseudomonadota</taxon>
        <taxon>Alphaproteobacteria</taxon>
        <taxon>Sphingomonadales</taxon>
        <taxon>Sphingomonadaceae</taxon>
        <taxon>Allosphingosinicella</taxon>
    </lineage>
</organism>
<evidence type="ECO:0000313" key="5">
    <source>
        <dbReference type="EMBL" id="PWG04011.1"/>
    </source>
</evidence>
<feature type="domain" description="Methyltransferase" evidence="4">
    <location>
        <begin position="53"/>
        <end position="153"/>
    </location>
</feature>
<dbReference type="PANTHER" id="PTHR13610:SF11">
    <property type="entry name" value="METHYLTRANSFERASE DOMAIN-CONTAINING PROTEIN"/>
    <property type="match status" value="1"/>
</dbReference>
<keyword evidence="6" id="KW-1185">Reference proteome</keyword>